<name>A0A2A8CU06_9BACT</name>
<evidence type="ECO:0000313" key="2">
    <source>
        <dbReference type="Proteomes" id="UP000220102"/>
    </source>
</evidence>
<comment type="caution">
    <text evidence="1">The sequence shown here is derived from an EMBL/GenBank/DDBJ whole genome shotgun (WGS) entry which is preliminary data.</text>
</comment>
<keyword evidence="2" id="KW-1185">Reference proteome</keyword>
<dbReference type="AlphaFoldDB" id="A0A2A8CU06"/>
<proteinExistence type="predicted"/>
<sequence>MPVRFANGTFENKTGRLEEERFGLGRDHPPLGYDVGENDMTMRRFVEIGFDSCLTQIDNVGGHDRHWKRFVGLRVPENVDSCVSCPFFDRIDLTSEARHLDTIIWIQY</sequence>
<gene>
    <name evidence="1" type="ORF">CRI94_16650</name>
</gene>
<accession>A0A2A8CU06</accession>
<dbReference type="Proteomes" id="UP000220102">
    <property type="component" value="Unassembled WGS sequence"/>
</dbReference>
<protein>
    <submittedName>
        <fullName evidence="1">Uncharacterized protein</fullName>
    </submittedName>
</protein>
<dbReference type="EMBL" id="PDEQ01000011">
    <property type="protein sequence ID" value="PEN11211.1"/>
    <property type="molecule type" value="Genomic_DNA"/>
</dbReference>
<reference evidence="1 2" key="1">
    <citation type="submission" date="2017-10" db="EMBL/GenBank/DDBJ databases">
        <title>Draft genome of Longibacter Salinarum.</title>
        <authorList>
            <person name="Goh K.M."/>
            <person name="Shamsir M.S."/>
            <person name="Lim S.W."/>
        </authorList>
    </citation>
    <scope>NUCLEOTIDE SEQUENCE [LARGE SCALE GENOMIC DNA]</scope>
    <source>
        <strain evidence="1 2">KCTC 52045</strain>
    </source>
</reference>
<organism evidence="1 2">
    <name type="scientific">Longibacter salinarum</name>
    <dbReference type="NCBI Taxonomy" id="1850348"/>
    <lineage>
        <taxon>Bacteria</taxon>
        <taxon>Pseudomonadati</taxon>
        <taxon>Rhodothermota</taxon>
        <taxon>Rhodothermia</taxon>
        <taxon>Rhodothermales</taxon>
        <taxon>Salisaetaceae</taxon>
        <taxon>Longibacter</taxon>
    </lineage>
</organism>
<evidence type="ECO:0000313" key="1">
    <source>
        <dbReference type="EMBL" id="PEN11211.1"/>
    </source>
</evidence>